<dbReference type="EMBL" id="BART01004155">
    <property type="protein sequence ID" value="GAG67122.1"/>
    <property type="molecule type" value="Genomic_DNA"/>
</dbReference>
<dbReference type="Gene3D" id="3.90.230.10">
    <property type="entry name" value="Creatinase/methionine aminopeptidase superfamily"/>
    <property type="match status" value="1"/>
</dbReference>
<reference evidence="1" key="1">
    <citation type="journal article" date="2014" name="Front. Microbiol.">
        <title>High frequency of phylogenetically diverse reductive dehalogenase-homologous genes in deep subseafloor sedimentary metagenomes.</title>
        <authorList>
            <person name="Kawai M."/>
            <person name="Futagami T."/>
            <person name="Toyoda A."/>
            <person name="Takaki Y."/>
            <person name="Nishi S."/>
            <person name="Hori S."/>
            <person name="Arai W."/>
            <person name="Tsubouchi T."/>
            <person name="Morono Y."/>
            <person name="Uchiyama I."/>
            <person name="Ito T."/>
            <person name="Fujiyama A."/>
            <person name="Inagaki F."/>
            <person name="Takami H."/>
        </authorList>
    </citation>
    <scope>NUCLEOTIDE SEQUENCE</scope>
    <source>
        <strain evidence="1">Expedition CK06-06</strain>
    </source>
</reference>
<evidence type="ECO:0000313" key="1">
    <source>
        <dbReference type="EMBL" id="GAG67122.1"/>
    </source>
</evidence>
<accession>X1AAX0</accession>
<dbReference type="AlphaFoldDB" id="X1AAX0"/>
<gene>
    <name evidence="1" type="ORF">S01H4_10699</name>
</gene>
<protein>
    <submittedName>
        <fullName evidence="1">Uncharacterized protein</fullName>
    </submittedName>
</protein>
<organism evidence="1">
    <name type="scientific">marine sediment metagenome</name>
    <dbReference type="NCBI Taxonomy" id="412755"/>
    <lineage>
        <taxon>unclassified sequences</taxon>
        <taxon>metagenomes</taxon>
        <taxon>ecological metagenomes</taxon>
    </lineage>
</organism>
<dbReference type="SUPFAM" id="SSF55920">
    <property type="entry name" value="Creatinase/aminopeptidase"/>
    <property type="match status" value="1"/>
</dbReference>
<proteinExistence type="predicted"/>
<sequence>LKWDGVKDFKLEETIKGTSHFGKCIKAYANWVLHNEPFFNTIEESSKVLRLISALYIPGLGGARTEDQVVIKKNGFKSLTNSKKYYY</sequence>
<dbReference type="InterPro" id="IPR036005">
    <property type="entry name" value="Creatinase/aminopeptidase-like"/>
</dbReference>
<feature type="non-terminal residue" evidence="1">
    <location>
        <position position="1"/>
    </location>
</feature>
<comment type="caution">
    <text evidence="1">The sequence shown here is derived from an EMBL/GenBank/DDBJ whole genome shotgun (WGS) entry which is preliminary data.</text>
</comment>
<name>X1AAX0_9ZZZZ</name>